<evidence type="ECO:0000313" key="9">
    <source>
        <dbReference type="EMBL" id="ABA81623.1"/>
    </source>
</evidence>
<organism evidence="9 10">
    <name type="scientific">Cereibacter sphaeroides (strain ATCC 17023 / DSM 158 / JCM 6121 / CCUG 31486 / LMG 2827 / NBRC 12203 / NCIMB 8253 / ATH 2.4.1.)</name>
    <name type="common">Rhodobacter sphaeroides</name>
    <dbReference type="NCBI Taxonomy" id="272943"/>
    <lineage>
        <taxon>Bacteria</taxon>
        <taxon>Pseudomonadati</taxon>
        <taxon>Pseudomonadota</taxon>
        <taxon>Alphaproteobacteria</taxon>
        <taxon>Rhodobacterales</taxon>
        <taxon>Paracoccaceae</taxon>
        <taxon>Cereibacter</taxon>
    </lineage>
</organism>
<dbReference type="SUPFAM" id="SSF51569">
    <property type="entry name" value="Aldolase"/>
    <property type="match status" value="1"/>
</dbReference>
<keyword evidence="9" id="KW-0012">Acyltransferase</keyword>
<keyword evidence="5" id="KW-0464">Manganese</keyword>
<dbReference type="KEGG" id="rsp:RSP_4159"/>
<dbReference type="InterPro" id="IPR000891">
    <property type="entry name" value="PYR_CT"/>
</dbReference>
<dbReference type="GeneID" id="3711877"/>
<dbReference type="EC" id="2.3.3.13" evidence="2"/>
<dbReference type="PANTHER" id="PTHR10277">
    <property type="entry name" value="HOMOCITRATE SYNTHASE-RELATED"/>
    <property type="match status" value="1"/>
</dbReference>
<evidence type="ECO:0000256" key="3">
    <source>
        <dbReference type="ARBA" id="ARBA00022605"/>
    </source>
</evidence>
<gene>
    <name evidence="9" type="ORF">RSP_4159</name>
</gene>
<proteinExistence type="predicted"/>
<evidence type="ECO:0000256" key="2">
    <source>
        <dbReference type="ARBA" id="ARBA00012973"/>
    </source>
</evidence>
<dbReference type="InterPro" id="IPR050073">
    <property type="entry name" value="2-IPM_HCS-like"/>
</dbReference>
<evidence type="ECO:0000256" key="6">
    <source>
        <dbReference type="ARBA" id="ARBA00023304"/>
    </source>
</evidence>
<name>Q3IV11_CERS4</name>
<accession>Q3IV11</accession>
<evidence type="ECO:0000256" key="7">
    <source>
        <dbReference type="SAM" id="MobiDB-lite"/>
    </source>
</evidence>
<dbReference type="PROSITE" id="PS50991">
    <property type="entry name" value="PYR_CT"/>
    <property type="match status" value="1"/>
</dbReference>
<evidence type="ECO:0000256" key="4">
    <source>
        <dbReference type="ARBA" id="ARBA00022679"/>
    </source>
</evidence>
<dbReference type="PANTHER" id="PTHR10277:SF9">
    <property type="entry name" value="2-ISOPROPYLMALATE SYNTHASE 1, CHLOROPLASTIC-RELATED"/>
    <property type="match status" value="1"/>
</dbReference>
<dbReference type="PhylomeDB" id="Q3IV11"/>
<evidence type="ECO:0000256" key="5">
    <source>
        <dbReference type="ARBA" id="ARBA00023211"/>
    </source>
</evidence>
<evidence type="ECO:0000256" key="1">
    <source>
        <dbReference type="ARBA" id="ARBA00004689"/>
    </source>
</evidence>
<keyword evidence="4 9" id="KW-0808">Transferase</keyword>
<keyword evidence="6" id="KW-0100">Branched-chain amino acid biosynthesis</keyword>
<dbReference type="RefSeq" id="WP_011331430.1">
    <property type="nucleotide sequence ID" value="NC_007490.2"/>
</dbReference>
<keyword evidence="3" id="KW-0028">Amino-acid biosynthesis</keyword>
<keyword evidence="9" id="KW-0614">Plasmid</keyword>
<dbReference type="EMBL" id="CP000147">
    <property type="protein sequence ID" value="ABA81623.1"/>
    <property type="molecule type" value="Genomic_DNA"/>
</dbReference>
<evidence type="ECO:0000259" key="8">
    <source>
        <dbReference type="PROSITE" id="PS50991"/>
    </source>
</evidence>
<reference evidence="10" key="1">
    <citation type="submission" date="2005-09" db="EMBL/GenBank/DDBJ databases">
        <title>Complete sequence of plasmid D of Rhodobacter sphaeroides 2.4.1.</title>
        <authorList>
            <person name="Copeland A."/>
            <person name="Lucas S."/>
            <person name="Lapidus A."/>
            <person name="Barry K."/>
            <person name="Detter J.C."/>
            <person name="Glavina T."/>
            <person name="Hammon N."/>
            <person name="Israni S."/>
            <person name="Pitluck S."/>
            <person name="Richardson P."/>
            <person name="Mackenzie C."/>
            <person name="Choudhary M."/>
            <person name="Larimer F."/>
            <person name="Hauser L.J."/>
            <person name="Land M."/>
            <person name="Donohue T.J."/>
            <person name="Kaplan S."/>
        </authorList>
    </citation>
    <scope>NUCLEOTIDE SEQUENCE [LARGE SCALE GENOMIC DNA]</scope>
    <source>
        <strain evidence="10">ATCC 17023 / DSM 158 / JCM 6121 / CCUG 31486 / LMG 2827 / NBRC 12203 / NCIMB 8253 / ATH 2.4.1.</strain>
        <plasmid evidence="10">pRS241d</plasmid>
    </source>
</reference>
<dbReference type="EnsemblBacteria" id="ABA81623">
    <property type="protein sequence ID" value="ABA81623"/>
    <property type="gene ID" value="RSP_4159"/>
</dbReference>
<sequence>MQRKRTLINDATLREGNQASGVRFSVHDSVAIATALDGIGVDMIEIGHPLAGPYEHQRTEAVAKLGLGAKIIAHARAHRTDIEAVSRTGATWVGIFLGVNDITTKARVIGRSTTELIRMVADAVKVAKDCGLNIRYSCEDASRTNTLFLVDVFGAAIDAGADRICYADTLGIAEPAEVARKVTLMKSEFPDAEVEVHLHDDRGLAMANSLAAIDAGVDSISVSVNALGERCGITDLATLLVNLGFRGERALPDISELRALSRLVAMSSNTPFDALRPIVGDNAFKHGSKLHQRATQYEPRAYDWIKEFIYRHDQQAVGQAPGEEPSAPDQTVSEIS</sequence>
<dbReference type="GO" id="GO:0009098">
    <property type="term" value="P:L-leucine biosynthetic process"/>
    <property type="evidence" value="ECO:0007669"/>
    <property type="project" value="TreeGrafter"/>
</dbReference>
<feature type="domain" description="Pyruvate carboxyltransferase" evidence="8">
    <location>
        <begin position="6"/>
        <end position="258"/>
    </location>
</feature>
<dbReference type="PROSITE" id="PS00816">
    <property type="entry name" value="AIPM_HOMOCIT_SYNTH_2"/>
    <property type="match status" value="1"/>
</dbReference>
<dbReference type="InterPro" id="IPR002034">
    <property type="entry name" value="AIPM/Hcit_synth_CS"/>
</dbReference>
<dbReference type="Pfam" id="PF00682">
    <property type="entry name" value="HMGL-like"/>
    <property type="match status" value="1"/>
</dbReference>
<evidence type="ECO:0000313" key="10">
    <source>
        <dbReference type="Proteomes" id="UP000002703"/>
    </source>
</evidence>
<protein>
    <recommendedName>
        <fullName evidence="2">2-isopropylmalate synthase</fullName>
        <ecNumber evidence="2">2.3.3.13</ecNumber>
    </recommendedName>
</protein>
<dbReference type="OrthoDB" id="9803573at2"/>
<dbReference type="Gene3D" id="3.20.20.70">
    <property type="entry name" value="Aldolase class I"/>
    <property type="match status" value="1"/>
</dbReference>
<geneLocation type="plasmid" evidence="10">
    <name>pRS241d</name>
</geneLocation>
<dbReference type="AlphaFoldDB" id="Q3IV11"/>
<dbReference type="Proteomes" id="UP000002703">
    <property type="component" value="Plasmid D"/>
</dbReference>
<feature type="region of interest" description="Disordered" evidence="7">
    <location>
        <begin position="316"/>
        <end position="336"/>
    </location>
</feature>
<dbReference type="GO" id="GO:0005829">
    <property type="term" value="C:cytosol"/>
    <property type="evidence" value="ECO:0007669"/>
    <property type="project" value="TreeGrafter"/>
</dbReference>
<keyword evidence="10" id="KW-1185">Reference proteome</keyword>
<dbReference type="GO" id="GO:0003852">
    <property type="term" value="F:2-isopropylmalate synthase activity"/>
    <property type="evidence" value="ECO:0007669"/>
    <property type="project" value="UniProtKB-EC"/>
</dbReference>
<comment type="pathway">
    <text evidence="1">Amino-acid biosynthesis; L-leucine biosynthesis; L-leucine from 3-methyl-2-oxobutanoate: step 1/4.</text>
</comment>
<dbReference type="InterPro" id="IPR013785">
    <property type="entry name" value="Aldolase_TIM"/>
</dbReference>